<proteinExistence type="predicted"/>
<evidence type="ECO:0000256" key="1">
    <source>
        <dbReference type="ARBA" id="ARBA00004477"/>
    </source>
</evidence>
<evidence type="ECO:0000256" key="2">
    <source>
        <dbReference type="ARBA" id="ARBA00004687"/>
    </source>
</evidence>
<keyword evidence="8" id="KW-1015">Disulfide bond</keyword>
<dbReference type="Proteomes" id="UP000007635">
    <property type="component" value="Chromosome III"/>
</dbReference>
<dbReference type="PANTHER" id="PTHR13304">
    <property type="entry name" value="GLYCOSYLPHOSPHATIDYLINOSITOL ANCHOR ATTACHMENT 1 PROTEIN"/>
    <property type="match status" value="1"/>
</dbReference>
<dbReference type="GO" id="GO:0042765">
    <property type="term" value="C:GPI-anchor transamidase complex"/>
    <property type="evidence" value="ECO:0007669"/>
    <property type="project" value="InterPro"/>
</dbReference>
<comment type="pathway">
    <text evidence="2">Glycolipid biosynthesis; glycosylphosphatidylinositol-anchor biosynthesis.</text>
</comment>
<dbReference type="Pfam" id="PF04114">
    <property type="entry name" value="Gaa1"/>
    <property type="match status" value="2"/>
</dbReference>
<reference evidence="16" key="2">
    <citation type="submission" date="2025-08" db="UniProtKB">
        <authorList>
            <consortium name="Ensembl"/>
        </authorList>
    </citation>
    <scope>IDENTIFICATION</scope>
</reference>
<reference evidence="16" key="3">
    <citation type="submission" date="2025-09" db="UniProtKB">
        <authorList>
            <consortium name="Ensembl"/>
        </authorList>
    </citation>
    <scope>IDENTIFICATION</scope>
</reference>
<dbReference type="PIRSF" id="PIRSF036762">
    <property type="entry name" value="GAA1"/>
    <property type="match status" value="1"/>
</dbReference>
<feature type="transmembrane region" description="Helical" evidence="15">
    <location>
        <begin position="20"/>
        <end position="41"/>
    </location>
</feature>
<evidence type="ECO:0000256" key="12">
    <source>
        <dbReference type="ARBA" id="ARBA00093557"/>
    </source>
</evidence>
<reference evidence="16 17" key="1">
    <citation type="journal article" date="2021" name="G3 (Bethesda)">
        <title>Improved contiguity of the threespine stickleback genome using long-read sequencing.</title>
        <authorList>
            <person name="Nath S."/>
            <person name="Shaw D.E."/>
            <person name="White M.A."/>
        </authorList>
    </citation>
    <scope>NUCLEOTIDE SEQUENCE [LARGE SCALE GENOMIC DNA]</scope>
    <source>
        <strain evidence="16 17">Lake Benthic</strain>
    </source>
</reference>
<keyword evidence="17" id="KW-1185">Reference proteome</keyword>
<dbReference type="GO" id="GO:0016255">
    <property type="term" value="P:attachment of GPI anchor to protein"/>
    <property type="evidence" value="ECO:0007669"/>
    <property type="project" value="TreeGrafter"/>
</dbReference>
<evidence type="ECO:0000313" key="16">
    <source>
        <dbReference type="Ensembl" id="ENSGACP00000060596.1"/>
    </source>
</evidence>
<accession>A0AAQ4RA74</accession>
<dbReference type="GeneTree" id="ENSGT00390000013685"/>
<comment type="function">
    <text evidence="11">Component of the glycosylphosphatidylinositol-anchor (GPI-anchor) transamidase (GPI-T) complex that catalyzes the formation of the linkage between a proprotein and a GPI-anchor and participates in GPI anchored protein biosynthesis. Binds GPI-anchor.</text>
</comment>
<dbReference type="SUPFAM" id="SSF53187">
    <property type="entry name" value="Zn-dependent exopeptidases"/>
    <property type="match status" value="1"/>
</dbReference>
<name>A0AAQ4RA74_GASAC</name>
<evidence type="ECO:0000313" key="17">
    <source>
        <dbReference type="Proteomes" id="UP000007635"/>
    </source>
</evidence>
<comment type="subunit">
    <text evidence="12">Heteropentamer. Part of the GPI-anchor transamidase complex, consisting of PIGK, PIGT, PIGS, PIGU and GAA1. Interacts with PIGK.</text>
</comment>
<evidence type="ECO:0000256" key="13">
    <source>
        <dbReference type="ARBA" id="ARBA00093619"/>
    </source>
</evidence>
<evidence type="ECO:0000256" key="15">
    <source>
        <dbReference type="SAM" id="Phobius"/>
    </source>
</evidence>
<dbReference type="FunFam" id="3.40.630.10:FF:000047">
    <property type="entry name" value="Glycosylphosphatidylinositol anchor attachment 1 protein"/>
    <property type="match status" value="1"/>
</dbReference>
<evidence type="ECO:0000256" key="7">
    <source>
        <dbReference type="ARBA" id="ARBA00023136"/>
    </source>
</evidence>
<dbReference type="Ensembl" id="ENSGACT00000078853.1">
    <property type="protein sequence ID" value="ENSGACP00000060596.1"/>
    <property type="gene ID" value="ENSGACG00000017835.2"/>
</dbReference>
<evidence type="ECO:0000256" key="11">
    <source>
        <dbReference type="ARBA" id="ARBA00093336"/>
    </source>
</evidence>
<keyword evidence="6 15" id="KW-1133">Transmembrane helix</keyword>
<protein>
    <recommendedName>
        <fullName evidence="13">GPI-anchor transamidase component GPAA1</fullName>
    </recommendedName>
    <alternativeName>
        <fullName evidence="10">GAA1 protein homolog</fullName>
    </alternativeName>
    <alternativeName>
        <fullName evidence="14">Glycosylphosphatidylinositol anchor attachment 1 protein</fullName>
    </alternativeName>
</protein>
<dbReference type="Gene3D" id="3.40.630.10">
    <property type="entry name" value="Zn peptidases"/>
    <property type="match status" value="1"/>
</dbReference>
<evidence type="ECO:0000256" key="3">
    <source>
        <dbReference type="ARBA" id="ARBA00022502"/>
    </source>
</evidence>
<dbReference type="GO" id="GO:0006506">
    <property type="term" value="P:GPI anchor biosynthetic process"/>
    <property type="evidence" value="ECO:0007669"/>
    <property type="project" value="UniProtKB-KW"/>
</dbReference>
<evidence type="ECO:0000256" key="14">
    <source>
        <dbReference type="ARBA" id="ARBA00093661"/>
    </source>
</evidence>
<feature type="transmembrane region" description="Helical" evidence="15">
    <location>
        <begin position="503"/>
        <end position="525"/>
    </location>
</feature>
<keyword evidence="9" id="KW-0325">Glycoprotein</keyword>
<dbReference type="PANTHER" id="PTHR13304:SF0">
    <property type="entry name" value="GLYCOSYLPHOSPHATIDYLINOSITOL ANCHOR ATTACHMENT 1 PROTEIN"/>
    <property type="match status" value="1"/>
</dbReference>
<keyword evidence="4 15" id="KW-0812">Transmembrane</keyword>
<evidence type="ECO:0000256" key="5">
    <source>
        <dbReference type="ARBA" id="ARBA00022824"/>
    </source>
</evidence>
<evidence type="ECO:0000256" key="10">
    <source>
        <dbReference type="ARBA" id="ARBA00083563"/>
    </source>
</evidence>
<evidence type="ECO:0000256" key="4">
    <source>
        <dbReference type="ARBA" id="ARBA00022692"/>
    </source>
</evidence>
<keyword evidence="3" id="KW-0337">GPI-anchor biosynthesis</keyword>
<organism evidence="16 17">
    <name type="scientific">Gasterosteus aculeatus aculeatus</name>
    <name type="common">three-spined stickleback</name>
    <dbReference type="NCBI Taxonomy" id="481459"/>
    <lineage>
        <taxon>Eukaryota</taxon>
        <taxon>Metazoa</taxon>
        <taxon>Chordata</taxon>
        <taxon>Craniata</taxon>
        <taxon>Vertebrata</taxon>
        <taxon>Euteleostomi</taxon>
        <taxon>Actinopterygii</taxon>
        <taxon>Neopterygii</taxon>
        <taxon>Teleostei</taxon>
        <taxon>Neoteleostei</taxon>
        <taxon>Acanthomorphata</taxon>
        <taxon>Eupercaria</taxon>
        <taxon>Perciformes</taxon>
        <taxon>Cottioidei</taxon>
        <taxon>Gasterosteales</taxon>
        <taxon>Gasterosteidae</taxon>
        <taxon>Gasterosteus</taxon>
    </lineage>
</organism>
<comment type="subcellular location">
    <subcellularLocation>
        <location evidence="1">Endoplasmic reticulum membrane</location>
        <topology evidence="1">Multi-pass membrane protein</topology>
    </subcellularLocation>
</comment>
<feature type="transmembrane region" description="Helical" evidence="15">
    <location>
        <begin position="357"/>
        <end position="387"/>
    </location>
</feature>
<dbReference type="InterPro" id="IPR007246">
    <property type="entry name" value="Gaa1"/>
</dbReference>
<keyword evidence="5" id="KW-0256">Endoplasmic reticulum</keyword>
<evidence type="ECO:0000256" key="9">
    <source>
        <dbReference type="ARBA" id="ARBA00023180"/>
    </source>
</evidence>
<dbReference type="AlphaFoldDB" id="A0AAQ4RA74"/>
<sequence length="582" mass="64711">MGLLSDPNRRRALIGLLTRLNAPICVVCYMAGVAWFMGLAFEPFTLRTYMSENAMGSTMVEERFPAGERALATGREFAAHKKKTGGMPVDWLVKTMQSRGLEVFTQRFSRRLPFPDEDKERYMVKGTNVYGILRAPRAPRTEALVLSAPCTAGDHNNQAVGLLLGLAQYFRNQVYWAKDIIFLVNEHDLIGMQAWLEGYHHTNTTGMDWSPLQGRGGSIQAALSLELSSDVVTSLDLVLEGLNGQLPNLDLANLFYAFCQKIGVLCTTQGKLQRNDWDSVSGYSHAVQTMMLMAMKQASGRPWGDHGLFLRYHIEAATIKGINSFRQYKTDATTVGRLLEGMYRKLNNLLERLHQSYFFYLMSSLSHFVSIGYYMPAFGLLGVILLLRVSSTGYLTQFDVVQRSLHAKSIVLALDGDAGLRPVGHGAGLEGAEAGGRALPGRAAGLHRAHQLLPGLHPGSHAGARGRLRHAQRAKVTRLQRLGDRCGSVRSLTSRSSSPPRRVLSAFVLVVLSPACTLLFSVFFFQELQEMPVSFLDGWMLYLSVISQGILDHALYGSLVYPLVALLVYPCWLLFWNILFWK</sequence>
<evidence type="ECO:0000256" key="6">
    <source>
        <dbReference type="ARBA" id="ARBA00022989"/>
    </source>
</evidence>
<keyword evidence="7 15" id="KW-0472">Membrane</keyword>
<feature type="transmembrane region" description="Helical" evidence="15">
    <location>
        <begin position="559"/>
        <end position="581"/>
    </location>
</feature>
<evidence type="ECO:0000256" key="8">
    <source>
        <dbReference type="ARBA" id="ARBA00023157"/>
    </source>
</evidence>